<dbReference type="Gene3D" id="3.40.50.12780">
    <property type="entry name" value="N-terminal domain of ligase-like"/>
    <property type="match status" value="1"/>
</dbReference>
<dbReference type="Proteomes" id="UP000192610">
    <property type="component" value="Unassembled WGS sequence"/>
</dbReference>
<dbReference type="InterPro" id="IPR000873">
    <property type="entry name" value="AMP-dep_synth/lig_dom"/>
</dbReference>
<dbReference type="GO" id="GO:0071766">
    <property type="term" value="P:Actinobacterium-type cell wall biogenesis"/>
    <property type="evidence" value="ECO:0007669"/>
    <property type="project" value="UniProtKB-ARBA"/>
</dbReference>
<dbReference type="InterPro" id="IPR042099">
    <property type="entry name" value="ANL_N_sf"/>
</dbReference>
<gene>
    <name evidence="8" type="ORF">A4H97_31930</name>
</gene>
<keyword evidence="2" id="KW-0596">Phosphopantetheine</keyword>
<name>A0A1V9EIZ6_9BACT</name>
<dbReference type="Pfam" id="PF23024">
    <property type="entry name" value="AMP-dom_DIP2-like"/>
    <property type="match status" value="1"/>
</dbReference>
<keyword evidence="9" id="KW-1185">Reference proteome</keyword>
<dbReference type="SUPFAM" id="SSF47336">
    <property type="entry name" value="ACP-like"/>
    <property type="match status" value="1"/>
</dbReference>
<evidence type="ECO:0000313" key="9">
    <source>
        <dbReference type="Proteomes" id="UP000192610"/>
    </source>
</evidence>
<comment type="similarity">
    <text evidence="1">Belongs to the ATP-dependent AMP-binding enzyme family.</text>
</comment>
<dbReference type="GO" id="GO:0006633">
    <property type="term" value="P:fatty acid biosynthetic process"/>
    <property type="evidence" value="ECO:0007669"/>
    <property type="project" value="TreeGrafter"/>
</dbReference>
<dbReference type="InterPro" id="IPR040097">
    <property type="entry name" value="FAAL/FAAC"/>
</dbReference>
<dbReference type="Gene3D" id="1.10.1200.10">
    <property type="entry name" value="ACP-like"/>
    <property type="match status" value="1"/>
</dbReference>
<dbReference type="InterPro" id="IPR036736">
    <property type="entry name" value="ACP-like_sf"/>
</dbReference>
<dbReference type="InterPro" id="IPR009081">
    <property type="entry name" value="PP-bd_ACP"/>
</dbReference>
<keyword evidence="6" id="KW-0443">Lipid metabolism</keyword>
<feature type="domain" description="Carrier" evidence="7">
    <location>
        <begin position="591"/>
        <end position="666"/>
    </location>
</feature>
<accession>A0A1V9EIZ6</accession>
<dbReference type="InterPro" id="IPR045851">
    <property type="entry name" value="AMP-bd_C_sf"/>
</dbReference>
<dbReference type="PANTHER" id="PTHR22754:SF32">
    <property type="entry name" value="DISCO-INTERACTING PROTEIN 2"/>
    <property type="match status" value="1"/>
</dbReference>
<evidence type="ECO:0000256" key="3">
    <source>
        <dbReference type="ARBA" id="ARBA00022553"/>
    </source>
</evidence>
<dbReference type="InterPro" id="IPR006162">
    <property type="entry name" value="Ppantetheine_attach_site"/>
</dbReference>
<keyword evidence="5" id="KW-0276">Fatty acid metabolism</keyword>
<comment type="caution">
    <text evidence="8">The sequence shown here is derived from an EMBL/GenBank/DDBJ whole genome shotgun (WGS) entry which is preliminary data.</text>
</comment>
<dbReference type="CDD" id="cd05931">
    <property type="entry name" value="FAAL"/>
    <property type="match status" value="1"/>
</dbReference>
<evidence type="ECO:0000256" key="4">
    <source>
        <dbReference type="ARBA" id="ARBA00022598"/>
    </source>
</evidence>
<reference evidence="9" key="1">
    <citation type="submission" date="2016-04" db="EMBL/GenBank/DDBJ databases">
        <authorList>
            <person name="Chen L."/>
            <person name="Zhuang W."/>
            <person name="Wang G."/>
        </authorList>
    </citation>
    <scope>NUCLEOTIDE SEQUENCE [LARGE SCALE GENOMIC DNA]</scope>
    <source>
        <strain evidence="9">17621</strain>
    </source>
</reference>
<proteinExistence type="inferred from homology"/>
<keyword evidence="4" id="KW-0436">Ligase</keyword>
<dbReference type="STRING" id="354355.SAMN05660816_06469"/>
<evidence type="ECO:0000259" key="7">
    <source>
        <dbReference type="PROSITE" id="PS50075"/>
    </source>
</evidence>
<dbReference type="FunFam" id="3.40.50.12780:FF:000013">
    <property type="entry name" value="Long-chain-fatty-acid--AMP ligase FadD32"/>
    <property type="match status" value="1"/>
</dbReference>
<dbReference type="InterPro" id="IPR020845">
    <property type="entry name" value="AMP-binding_CS"/>
</dbReference>
<dbReference type="GO" id="GO:0016874">
    <property type="term" value="F:ligase activity"/>
    <property type="evidence" value="ECO:0007669"/>
    <property type="project" value="UniProtKB-KW"/>
</dbReference>
<dbReference type="Pfam" id="PF00550">
    <property type="entry name" value="PP-binding"/>
    <property type="match status" value="1"/>
</dbReference>
<dbReference type="GO" id="GO:0005886">
    <property type="term" value="C:plasma membrane"/>
    <property type="evidence" value="ECO:0007669"/>
    <property type="project" value="TreeGrafter"/>
</dbReference>
<dbReference type="PROSITE" id="PS50075">
    <property type="entry name" value="CARRIER"/>
    <property type="match status" value="1"/>
</dbReference>
<dbReference type="PANTHER" id="PTHR22754">
    <property type="entry name" value="DISCO-INTERACTING PROTEIN 2 DIP2 -RELATED"/>
    <property type="match status" value="1"/>
</dbReference>
<dbReference type="AlphaFoldDB" id="A0A1V9EIZ6"/>
<evidence type="ECO:0000313" key="8">
    <source>
        <dbReference type="EMBL" id="OQP45855.1"/>
    </source>
</evidence>
<dbReference type="GO" id="GO:0070566">
    <property type="term" value="F:adenylyltransferase activity"/>
    <property type="evidence" value="ECO:0007669"/>
    <property type="project" value="TreeGrafter"/>
</dbReference>
<dbReference type="SUPFAM" id="SSF56801">
    <property type="entry name" value="Acetyl-CoA synthetase-like"/>
    <property type="match status" value="1"/>
</dbReference>
<dbReference type="InterPro" id="IPR025110">
    <property type="entry name" value="AMP-bd_C"/>
</dbReference>
<dbReference type="Gene3D" id="3.30.300.30">
    <property type="match status" value="1"/>
</dbReference>
<organism evidence="8 9">
    <name type="scientific">Niastella yeongjuensis</name>
    <dbReference type="NCBI Taxonomy" id="354355"/>
    <lineage>
        <taxon>Bacteria</taxon>
        <taxon>Pseudomonadati</taxon>
        <taxon>Bacteroidota</taxon>
        <taxon>Chitinophagia</taxon>
        <taxon>Chitinophagales</taxon>
        <taxon>Chitinophagaceae</taxon>
        <taxon>Niastella</taxon>
    </lineage>
</organism>
<evidence type="ECO:0000256" key="1">
    <source>
        <dbReference type="ARBA" id="ARBA00006432"/>
    </source>
</evidence>
<dbReference type="PROSITE" id="PS00012">
    <property type="entry name" value="PHOSPHOPANTETHEINE"/>
    <property type="match status" value="1"/>
</dbReference>
<keyword evidence="3" id="KW-0597">Phosphoprotein</keyword>
<dbReference type="OrthoDB" id="9765680at2"/>
<dbReference type="Pfam" id="PF00501">
    <property type="entry name" value="AMP-binding"/>
    <property type="match status" value="1"/>
</dbReference>
<evidence type="ECO:0000256" key="6">
    <source>
        <dbReference type="ARBA" id="ARBA00023098"/>
    </source>
</evidence>
<evidence type="ECO:0000256" key="2">
    <source>
        <dbReference type="ARBA" id="ARBA00022450"/>
    </source>
</evidence>
<protein>
    <recommendedName>
        <fullName evidence="7">Carrier domain-containing protein</fullName>
    </recommendedName>
</protein>
<sequence length="680" mass="74392">MMHMHIAQNSIVDYLFHHADDFPAKSAFTILQEDGSERTIKYRELAAAVKTLAAQWKRESLAGTNVLLIYQDIPEFIIAFLACQYAGIIAVPVPYLKGTKRVARLLGIMEDAQAAAVFCTLDSVPHLERELTANAPAIRIIPTSISDAINSDGDTVAAQPNEISFIQYTSGSTGSPKGVVVTAQNLLHNQQLIKNTFGCDRDAVIFSWLPFHHDMGLIGNILHTVYVGCRCVLMSPYHFIQTPLKWLKAISHYRVTHSGAPNFAYDLCVEKIPPAELQELDLSSWRVAYNGSEPVRYTTLQRFAAYFEPAGFKPEVFYPCYGLAEATLLVAGIKESGSAATIAIEKEQVAGNSIRLTNKSDAQAQIIVTSGSVPEGMEVRIIAPGDGKTCGELEEGEICISGDSVTRGYWNKDNSSTFYRLDQRQFLRTGDLGFFYNGQLFVRGRLTDMLIIRGRNIYPYDIEQLVAGCDAAVETNGVAAFCVDKPGGELVIVAEIKRAFVQQLNTAALIATIARAVSGTFGTAVHDILLLAPLGIPRTTSGKLQRVKCREFYQAGDFNPIASLLAMEGKNNMPAKKPFSSAGMLQQPNAASIKKYLIGIIGSTLGNLPTDELQDTTELTQIGIDSLKATELINMINRDLSIHIDVANVFGDNRIAGLVNTIEQLLWLKNEQSSGEEITI</sequence>
<evidence type="ECO:0000256" key="5">
    <source>
        <dbReference type="ARBA" id="ARBA00022832"/>
    </source>
</evidence>
<dbReference type="PROSITE" id="PS00455">
    <property type="entry name" value="AMP_BINDING"/>
    <property type="match status" value="1"/>
</dbReference>
<dbReference type="EMBL" id="LVXG01000027">
    <property type="protein sequence ID" value="OQP45855.1"/>
    <property type="molecule type" value="Genomic_DNA"/>
</dbReference>